<name>A0ABT9B9C6_9BACT</name>
<evidence type="ECO:0000313" key="2">
    <source>
        <dbReference type="Proteomes" id="UP001176429"/>
    </source>
</evidence>
<dbReference type="Proteomes" id="UP001176429">
    <property type="component" value="Unassembled WGS sequence"/>
</dbReference>
<dbReference type="RefSeq" id="WP_305005642.1">
    <property type="nucleotide sequence ID" value="NZ_JAUQSY010000003.1"/>
</dbReference>
<sequence length="94" mass="10232">MLTLSPDTPNKFLLFANLLPGSVDELQFGFEYYDHHEPTSVAATVVEQFGGVLCVEMDALAAPQSGQAVLVVKRGADVLYRDEIRFSAPSDDAQ</sequence>
<gene>
    <name evidence="1" type="ORF">Q5H93_06260</name>
</gene>
<keyword evidence="2" id="KW-1185">Reference proteome</keyword>
<protein>
    <submittedName>
        <fullName evidence="1">Uncharacterized protein</fullName>
    </submittedName>
</protein>
<evidence type="ECO:0000313" key="1">
    <source>
        <dbReference type="EMBL" id="MDO7874329.1"/>
    </source>
</evidence>
<organism evidence="1 2">
    <name type="scientific">Hymenobacter aranciens</name>
    <dbReference type="NCBI Taxonomy" id="3063996"/>
    <lineage>
        <taxon>Bacteria</taxon>
        <taxon>Pseudomonadati</taxon>
        <taxon>Bacteroidota</taxon>
        <taxon>Cytophagia</taxon>
        <taxon>Cytophagales</taxon>
        <taxon>Hymenobacteraceae</taxon>
        <taxon>Hymenobacter</taxon>
    </lineage>
</organism>
<accession>A0ABT9B9C6</accession>
<reference evidence="1" key="1">
    <citation type="submission" date="2023-07" db="EMBL/GenBank/DDBJ databases">
        <authorList>
            <person name="Kim M.K."/>
        </authorList>
    </citation>
    <scope>NUCLEOTIDE SEQUENCE</scope>
    <source>
        <strain evidence="1">ASUV-10-1</strain>
    </source>
</reference>
<proteinExistence type="predicted"/>
<dbReference type="EMBL" id="JAUQSY010000003">
    <property type="protein sequence ID" value="MDO7874329.1"/>
    <property type="molecule type" value="Genomic_DNA"/>
</dbReference>
<comment type="caution">
    <text evidence="1">The sequence shown here is derived from an EMBL/GenBank/DDBJ whole genome shotgun (WGS) entry which is preliminary data.</text>
</comment>